<keyword evidence="9" id="KW-1185">Reference proteome</keyword>
<evidence type="ECO:0000256" key="5">
    <source>
        <dbReference type="ARBA" id="ARBA00022967"/>
    </source>
</evidence>
<keyword evidence="3" id="KW-0547">Nucleotide-binding</keyword>
<evidence type="ECO:0000256" key="6">
    <source>
        <dbReference type="ARBA" id="ARBA00023136"/>
    </source>
</evidence>
<dbReference type="InterPro" id="IPR003439">
    <property type="entry name" value="ABC_transporter-like_ATP-bd"/>
</dbReference>
<dbReference type="Gene3D" id="2.40.50.140">
    <property type="entry name" value="Nucleic acid-binding proteins"/>
    <property type="match status" value="1"/>
</dbReference>
<evidence type="ECO:0000256" key="1">
    <source>
        <dbReference type="ARBA" id="ARBA00022448"/>
    </source>
</evidence>
<dbReference type="InterPro" id="IPR003593">
    <property type="entry name" value="AAA+_ATPase"/>
</dbReference>
<dbReference type="PROSITE" id="PS50893">
    <property type="entry name" value="ABC_TRANSPORTER_2"/>
    <property type="match status" value="1"/>
</dbReference>
<dbReference type="FunFam" id="3.40.50.300:FF:000042">
    <property type="entry name" value="Maltose/maltodextrin ABC transporter, ATP-binding protein"/>
    <property type="match status" value="1"/>
</dbReference>
<organism evidence="8 9">
    <name type="scientific">Kribbella shirazensis</name>
    <dbReference type="NCBI Taxonomy" id="1105143"/>
    <lineage>
        <taxon>Bacteria</taxon>
        <taxon>Bacillati</taxon>
        <taxon>Actinomycetota</taxon>
        <taxon>Actinomycetes</taxon>
        <taxon>Propionibacteriales</taxon>
        <taxon>Kribbellaceae</taxon>
        <taxon>Kribbella</taxon>
    </lineage>
</organism>
<reference evidence="8 9" key="1">
    <citation type="submission" date="2020-03" db="EMBL/GenBank/DDBJ databases">
        <title>Sequencing the genomes of 1000 actinobacteria strains.</title>
        <authorList>
            <person name="Klenk H.-P."/>
        </authorList>
    </citation>
    <scope>NUCLEOTIDE SEQUENCE [LARGE SCALE GENOMIC DNA]</scope>
    <source>
        <strain evidence="8 9">DSM 45490</strain>
    </source>
</reference>
<keyword evidence="6" id="KW-0472">Membrane</keyword>
<dbReference type="Gene3D" id="2.40.50.100">
    <property type="match status" value="1"/>
</dbReference>
<dbReference type="Proteomes" id="UP000555407">
    <property type="component" value="Unassembled WGS sequence"/>
</dbReference>
<dbReference type="AlphaFoldDB" id="A0A7X5VCB5"/>
<dbReference type="InterPro" id="IPR027417">
    <property type="entry name" value="P-loop_NTPase"/>
</dbReference>
<dbReference type="GO" id="GO:0016887">
    <property type="term" value="F:ATP hydrolysis activity"/>
    <property type="evidence" value="ECO:0007669"/>
    <property type="project" value="InterPro"/>
</dbReference>
<dbReference type="InterPro" id="IPR047641">
    <property type="entry name" value="ABC_transpr_MalK/UgpC-like"/>
</dbReference>
<dbReference type="SUPFAM" id="SSF52540">
    <property type="entry name" value="P-loop containing nucleoside triphosphate hydrolases"/>
    <property type="match status" value="1"/>
</dbReference>
<dbReference type="Gene3D" id="3.40.50.300">
    <property type="entry name" value="P-loop containing nucleotide triphosphate hydrolases"/>
    <property type="match status" value="1"/>
</dbReference>
<evidence type="ECO:0000259" key="7">
    <source>
        <dbReference type="PROSITE" id="PS50893"/>
    </source>
</evidence>
<dbReference type="InterPro" id="IPR013611">
    <property type="entry name" value="Transp-assoc_OB_typ2"/>
</dbReference>
<dbReference type="InterPro" id="IPR012340">
    <property type="entry name" value="NA-bd_OB-fold"/>
</dbReference>
<dbReference type="PROSITE" id="PS00211">
    <property type="entry name" value="ABC_TRANSPORTER_1"/>
    <property type="match status" value="1"/>
</dbReference>
<evidence type="ECO:0000256" key="3">
    <source>
        <dbReference type="ARBA" id="ARBA00022741"/>
    </source>
</evidence>
<dbReference type="EMBL" id="JAASRO010000001">
    <property type="protein sequence ID" value="NIK58543.1"/>
    <property type="molecule type" value="Genomic_DNA"/>
</dbReference>
<dbReference type="GO" id="GO:0140359">
    <property type="term" value="F:ABC-type transporter activity"/>
    <property type="evidence" value="ECO:0007669"/>
    <property type="project" value="UniProtKB-ARBA"/>
</dbReference>
<dbReference type="Pfam" id="PF08402">
    <property type="entry name" value="TOBE_2"/>
    <property type="match status" value="1"/>
</dbReference>
<dbReference type="PANTHER" id="PTHR43875">
    <property type="entry name" value="MALTODEXTRIN IMPORT ATP-BINDING PROTEIN MSMX"/>
    <property type="match status" value="1"/>
</dbReference>
<dbReference type="InterPro" id="IPR017871">
    <property type="entry name" value="ABC_transporter-like_CS"/>
</dbReference>
<accession>A0A7X5VCB5</accession>
<keyword evidence="1" id="KW-0813">Transport</keyword>
<dbReference type="InterPro" id="IPR008995">
    <property type="entry name" value="Mo/tungstate-bd_C_term_dom"/>
</dbReference>
<dbReference type="SUPFAM" id="SSF50331">
    <property type="entry name" value="MOP-like"/>
    <property type="match status" value="1"/>
</dbReference>
<keyword evidence="2" id="KW-1003">Cell membrane</keyword>
<evidence type="ECO:0000313" key="8">
    <source>
        <dbReference type="EMBL" id="NIK58543.1"/>
    </source>
</evidence>
<comment type="caution">
    <text evidence="8">The sequence shown here is derived from an EMBL/GenBank/DDBJ whole genome shotgun (WGS) entry which is preliminary data.</text>
</comment>
<dbReference type="GO" id="GO:0005524">
    <property type="term" value="F:ATP binding"/>
    <property type="evidence" value="ECO:0007669"/>
    <property type="project" value="UniProtKB-KW"/>
</dbReference>
<dbReference type="RefSeq" id="WP_167209416.1">
    <property type="nucleotide sequence ID" value="NZ_JAASRO010000001.1"/>
</dbReference>
<dbReference type="Pfam" id="PF00005">
    <property type="entry name" value="ABC_tran"/>
    <property type="match status" value="1"/>
</dbReference>
<keyword evidence="5" id="KW-1278">Translocase</keyword>
<proteinExistence type="predicted"/>
<evidence type="ECO:0000313" key="9">
    <source>
        <dbReference type="Proteomes" id="UP000555407"/>
    </source>
</evidence>
<gene>
    <name evidence="8" type="ORF">BJY22_004260</name>
</gene>
<name>A0A7X5VCB5_9ACTN</name>
<keyword evidence="4 8" id="KW-0067">ATP-binding</keyword>
<dbReference type="PANTHER" id="PTHR43875:SF15">
    <property type="entry name" value="TREHALOSE IMPORT ATP-BINDING PROTEIN SUGC"/>
    <property type="match status" value="1"/>
</dbReference>
<evidence type="ECO:0000256" key="2">
    <source>
        <dbReference type="ARBA" id="ARBA00022475"/>
    </source>
</evidence>
<sequence length="377" mass="40435">MPSIALQSVSKSYAVGPLAVDNLDLTIPDGSFTCLLGPSGCGKTTTLRMIAGLEHPTAGSITVGDRVLDSVADGTFVPTERRGMGLVFQNYALWPHLTVARNVEFGLKVQKVPGPERKARVEAALKMMRIDGAADRYPSQLSGGQQQRVSLARMLAVNPSVLLLDEPLSNLDATLRLEMRAELKRLHEETGHTIVFVTHDQLEAMTMATQVAVMKDGVLQQLAPPMDVYHRPANTFVAAFVGSPPMNLAPCDEDGTGLGAVILHHLAAAHPHDLPRIHTVGVRPEAIKVVDADHPANDKEWVFDGQVRAVLPTGAAWTVSLTVGATELYLVSTDEVAATTGDTIRCAVKTKAVHLFGADGNRLELETARAEAAEWIS</sequence>
<dbReference type="GO" id="GO:0055052">
    <property type="term" value="C:ATP-binding cassette (ABC) transporter complex, substrate-binding subunit-containing"/>
    <property type="evidence" value="ECO:0007669"/>
    <property type="project" value="TreeGrafter"/>
</dbReference>
<feature type="domain" description="ABC transporter" evidence="7">
    <location>
        <begin position="4"/>
        <end position="241"/>
    </location>
</feature>
<evidence type="ECO:0000256" key="4">
    <source>
        <dbReference type="ARBA" id="ARBA00022840"/>
    </source>
</evidence>
<protein>
    <submittedName>
        <fullName evidence="8">Iron(III) transport system ATP-binding protein</fullName>
    </submittedName>
</protein>
<dbReference type="SMART" id="SM00382">
    <property type="entry name" value="AAA"/>
    <property type="match status" value="1"/>
</dbReference>